<dbReference type="Gene3D" id="3.40.50.360">
    <property type="match status" value="1"/>
</dbReference>
<gene>
    <name evidence="2" type="ORF">HDE68_000950</name>
</gene>
<evidence type="ECO:0000259" key="1">
    <source>
        <dbReference type="Pfam" id="PF03358"/>
    </source>
</evidence>
<reference evidence="2 3" key="1">
    <citation type="submission" date="2020-08" db="EMBL/GenBank/DDBJ databases">
        <title>Genomic Encyclopedia of Type Strains, Phase IV (KMG-V): Genome sequencing to study the core and pangenomes of soil and plant-associated prokaryotes.</title>
        <authorList>
            <person name="Whitman W."/>
        </authorList>
    </citation>
    <scope>NUCLEOTIDE SEQUENCE [LARGE SCALE GENOMIC DNA]</scope>
    <source>
        <strain evidence="2 3">S3M1</strain>
    </source>
</reference>
<dbReference type="Pfam" id="PF03358">
    <property type="entry name" value="FMN_red"/>
    <property type="match status" value="1"/>
</dbReference>
<dbReference type="EMBL" id="JACHCE010000001">
    <property type="protein sequence ID" value="MBB5635065.1"/>
    <property type="molecule type" value="Genomic_DNA"/>
</dbReference>
<dbReference type="Proteomes" id="UP000537204">
    <property type="component" value="Unassembled WGS sequence"/>
</dbReference>
<protein>
    <submittedName>
        <fullName evidence="2">Multimeric flavodoxin WrbA</fullName>
    </submittedName>
</protein>
<evidence type="ECO:0000313" key="2">
    <source>
        <dbReference type="EMBL" id="MBB5635065.1"/>
    </source>
</evidence>
<accession>A0A7W9DZ09</accession>
<proteinExistence type="predicted"/>
<dbReference type="SUPFAM" id="SSF52218">
    <property type="entry name" value="Flavoproteins"/>
    <property type="match status" value="1"/>
</dbReference>
<sequence>MKAFIINCTLKPSPQFSNTERLIKKAVTQLQEKGAETEILRIVDYHIKPGNVTDAGEGDDGN</sequence>
<feature type="domain" description="NADPH-dependent FMN reductase-like" evidence="1">
    <location>
        <begin position="1"/>
        <end position="54"/>
    </location>
</feature>
<dbReference type="GO" id="GO:0016491">
    <property type="term" value="F:oxidoreductase activity"/>
    <property type="evidence" value="ECO:0007669"/>
    <property type="project" value="InterPro"/>
</dbReference>
<comment type="caution">
    <text evidence="2">The sequence shown here is derived from an EMBL/GenBank/DDBJ whole genome shotgun (WGS) entry which is preliminary data.</text>
</comment>
<dbReference type="InterPro" id="IPR005025">
    <property type="entry name" value="FMN_Rdtase-like_dom"/>
</dbReference>
<dbReference type="InterPro" id="IPR029039">
    <property type="entry name" value="Flavoprotein-like_sf"/>
</dbReference>
<evidence type="ECO:0000313" key="3">
    <source>
        <dbReference type="Proteomes" id="UP000537204"/>
    </source>
</evidence>
<organism evidence="2 3">
    <name type="scientific">Pedobacter cryoconitis</name>
    <dbReference type="NCBI Taxonomy" id="188932"/>
    <lineage>
        <taxon>Bacteria</taxon>
        <taxon>Pseudomonadati</taxon>
        <taxon>Bacteroidota</taxon>
        <taxon>Sphingobacteriia</taxon>
        <taxon>Sphingobacteriales</taxon>
        <taxon>Sphingobacteriaceae</taxon>
        <taxon>Pedobacter</taxon>
    </lineage>
</organism>
<name>A0A7W9DZ09_9SPHI</name>
<dbReference type="AlphaFoldDB" id="A0A7W9DZ09"/>